<accession>X1HKB5</accession>
<sequence>ASYQNRFLESYKRITSFANFRRTLLFRAERRLCNNPDGPLIAAISQYVAGQFKQHYGLVDERIVVIPNGIKIHKRADNAEAEKLRTQILTQLGIKEAGYPVLFLFVANNFRLKGLAVLIKAMQLAAERDPDDRAYLVIAGNDRAHKYRRLATKLNIHKRTIFLGPVRHIQNVLFITDVAVLPTFYDPSSRFILEAIAAGKPVITTKFNGATDLFVNDRHGKVIDRPEDICELAEAISHFTDKNNIQKASEAIIADNIKGKISISRLAKQLISVYESILNEGRR</sequence>
<proteinExistence type="predicted"/>
<dbReference type="PANTHER" id="PTHR12526:SF638">
    <property type="entry name" value="SPORE COAT PROTEIN SA"/>
    <property type="match status" value="1"/>
</dbReference>
<organism evidence="3">
    <name type="scientific">marine sediment metagenome</name>
    <dbReference type="NCBI Taxonomy" id="412755"/>
    <lineage>
        <taxon>unclassified sequences</taxon>
        <taxon>metagenomes</taxon>
        <taxon>ecological metagenomes</taxon>
    </lineage>
</organism>
<dbReference type="SUPFAM" id="SSF53756">
    <property type="entry name" value="UDP-Glycosyltransferase/glycogen phosphorylase"/>
    <property type="match status" value="1"/>
</dbReference>
<evidence type="ECO:0008006" key="4">
    <source>
        <dbReference type="Google" id="ProtNLM"/>
    </source>
</evidence>
<dbReference type="Pfam" id="PF00534">
    <property type="entry name" value="Glycos_transf_1"/>
    <property type="match status" value="1"/>
</dbReference>
<dbReference type="InterPro" id="IPR028098">
    <property type="entry name" value="Glyco_trans_4-like_N"/>
</dbReference>
<feature type="domain" description="Glycosyl transferase family 1" evidence="1">
    <location>
        <begin position="100"/>
        <end position="244"/>
    </location>
</feature>
<dbReference type="InterPro" id="IPR001296">
    <property type="entry name" value="Glyco_trans_1"/>
</dbReference>
<comment type="caution">
    <text evidence="3">The sequence shown here is derived from an EMBL/GenBank/DDBJ whole genome shotgun (WGS) entry which is preliminary data.</text>
</comment>
<reference evidence="3" key="1">
    <citation type="journal article" date="2014" name="Front. Microbiol.">
        <title>High frequency of phylogenetically diverse reductive dehalogenase-homologous genes in deep subseafloor sedimentary metagenomes.</title>
        <authorList>
            <person name="Kawai M."/>
            <person name="Futagami T."/>
            <person name="Toyoda A."/>
            <person name="Takaki Y."/>
            <person name="Nishi S."/>
            <person name="Hori S."/>
            <person name="Arai W."/>
            <person name="Tsubouchi T."/>
            <person name="Morono Y."/>
            <person name="Uchiyama I."/>
            <person name="Ito T."/>
            <person name="Fujiyama A."/>
            <person name="Inagaki F."/>
            <person name="Takami H."/>
        </authorList>
    </citation>
    <scope>NUCLEOTIDE SEQUENCE</scope>
    <source>
        <strain evidence="3">Expedition CK06-06</strain>
    </source>
</reference>
<evidence type="ECO:0000313" key="3">
    <source>
        <dbReference type="EMBL" id="GAH45763.1"/>
    </source>
</evidence>
<dbReference type="AlphaFoldDB" id="X1HKB5"/>
<dbReference type="EMBL" id="BARU01008863">
    <property type="protein sequence ID" value="GAH45763.1"/>
    <property type="molecule type" value="Genomic_DNA"/>
</dbReference>
<feature type="domain" description="Glycosyltransferase subfamily 4-like N-terminal" evidence="2">
    <location>
        <begin position="12"/>
        <end position="72"/>
    </location>
</feature>
<evidence type="ECO:0000259" key="1">
    <source>
        <dbReference type="Pfam" id="PF00534"/>
    </source>
</evidence>
<dbReference type="Gene3D" id="3.40.50.2000">
    <property type="entry name" value="Glycogen Phosphorylase B"/>
    <property type="match status" value="2"/>
</dbReference>
<gene>
    <name evidence="3" type="ORF">S03H2_17231</name>
</gene>
<dbReference type="CDD" id="cd03801">
    <property type="entry name" value="GT4_PimA-like"/>
    <property type="match status" value="1"/>
</dbReference>
<dbReference type="PANTHER" id="PTHR12526">
    <property type="entry name" value="GLYCOSYLTRANSFERASE"/>
    <property type="match status" value="1"/>
</dbReference>
<protein>
    <recommendedName>
        <fullName evidence="4">Glycosyl transferase family 1 domain-containing protein</fullName>
    </recommendedName>
</protein>
<name>X1HKB5_9ZZZZ</name>
<evidence type="ECO:0000259" key="2">
    <source>
        <dbReference type="Pfam" id="PF13439"/>
    </source>
</evidence>
<feature type="non-terminal residue" evidence="3">
    <location>
        <position position="1"/>
    </location>
</feature>
<dbReference type="GO" id="GO:0016757">
    <property type="term" value="F:glycosyltransferase activity"/>
    <property type="evidence" value="ECO:0007669"/>
    <property type="project" value="InterPro"/>
</dbReference>
<dbReference type="Pfam" id="PF13439">
    <property type="entry name" value="Glyco_transf_4"/>
    <property type="match status" value="1"/>
</dbReference>